<reference evidence="2 3" key="1">
    <citation type="journal article" date="2010" name="Cell">
        <title>The genome of Naegleria gruberi illuminates early eukaryotic versatility.</title>
        <authorList>
            <person name="Fritz-Laylin L.K."/>
            <person name="Prochnik S.E."/>
            <person name="Ginger M.L."/>
            <person name="Dacks J.B."/>
            <person name="Carpenter M.L."/>
            <person name="Field M.C."/>
            <person name="Kuo A."/>
            <person name="Paredez A."/>
            <person name="Chapman J."/>
            <person name="Pham J."/>
            <person name="Shu S."/>
            <person name="Neupane R."/>
            <person name="Cipriano M."/>
            <person name="Mancuso J."/>
            <person name="Tu H."/>
            <person name="Salamov A."/>
            <person name="Lindquist E."/>
            <person name="Shapiro H."/>
            <person name="Lucas S."/>
            <person name="Grigoriev I.V."/>
            <person name="Cande W.Z."/>
            <person name="Fulton C."/>
            <person name="Rokhsar D.S."/>
            <person name="Dawson S.C."/>
        </authorList>
    </citation>
    <scope>NUCLEOTIDE SEQUENCE [LARGE SCALE GENOMIC DNA]</scope>
    <source>
        <strain evidence="2 3">NEG-M</strain>
    </source>
</reference>
<keyword evidence="1" id="KW-0812">Transmembrane</keyword>
<feature type="transmembrane region" description="Helical" evidence="1">
    <location>
        <begin position="227"/>
        <end position="249"/>
    </location>
</feature>
<organism evidence="3">
    <name type="scientific">Naegleria gruberi</name>
    <name type="common">Amoeba</name>
    <dbReference type="NCBI Taxonomy" id="5762"/>
    <lineage>
        <taxon>Eukaryota</taxon>
        <taxon>Discoba</taxon>
        <taxon>Heterolobosea</taxon>
        <taxon>Tetramitia</taxon>
        <taxon>Eutetramitia</taxon>
        <taxon>Vahlkampfiidae</taxon>
        <taxon>Naegleria</taxon>
    </lineage>
</organism>
<dbReference type="KEGG" id="ngr:NAEGRDRAFT_70299"/>
<dbReference type="OrthoDB" id="9976952at2759"/>
<feature type="transmembrane region" description="Helical" evidence="1">
    <location>
        <begin position="194"/>
        <end position="215"/>
    </location>
</feature>
<keyword evidence="1" id="KW-1133">Transmembrane helix</keyword>
<dbReference type="VEuPathDB" id="AmoebaDB:NAEGRDRAFT_70299"/>
<dbReference type="RefSeq" id="XP_002674565.1">
    <property type="nucleotide sequence ID" value="XM_002674519.1"/>
</dbReference>
<keyword evidence="1" id="KW-0472">Membrane</keyword>
<evidence type="ECO:0000313" key="2">
    <source>
        <dbReference type="EMBL" id="EFC41821.1"/>
    </source>
</evidence>
<feature type="transmembrane region" description="Helical" evidence="1">
    <location>
        <begin position="28"/>
        <end position="45"/>
    </location>
</feature>
<keyword evidence="3" id="KW-1185">Reference proteome</keyword>
<dbReference type="GeneID" id="8851311"/>
<dbReference type="InParanoid" id="D2VMY0"/>
<feature type="transmembrane region" description="Helical" evidence="1">
    <location>
        <begin position="57"/>
        <end position="78"/>
    </location>
</feature>
<accession>D2VMY0</accession>
<gene>
    <name evidence="2" type="ORF">NAEGRDRAFT_70299</name>
</gene>
<feature type="transmembrane region" description="Helical" evidence="1">
    <location>
        <begin position="90"/>
        <end position="120"/>
    </location>
</feature>
<dbReference type="EMBL" id="GG738883">
    <property type="protein sequence ID" value="EFC41821.1"/>
    <property type="molecule type" value="Genomic_DNA"/>
</dbReference>
<evidence type="ECO:0000313" key="3">
    <source>
        <dbReference type="Proteomes" id="UP000006671"/>
    </source>
</evidence>
<dbReference type="eggNOG" id="ENOG502ST5A">
    <property type="taxonomic scope" value="Eukaryota"/>
</dbReference>
<proteinExistence type="predicted"/>
<feature type="transmembrane region" description="Helical" evidence="1">
    <location>
        <begin position="156"/>
        <end position="182"/>
    </location>
</feature>
<sequence>MENSNQQQQQCDAGQYCLADGFCITEVSLIPTCILALIVGVYTCHQIRRRFAHVRASWMYSLTFLCFAIMMTDSMFVHCFVPRPDPQSKYFVISMIVNLINLGGTTSIAVGFFFCGLADIKWIDGDSFQSKLAYGCSFVAVFLAWYLALINQWKNMFLILYGGMVGLFCGLYLVMQIILLARSTHHEGESEFRAIMYFILCGISGAVGLGAVFIWRNQICSMMGPVLSPYLGPTFVWFILSDVAVYFLFKYVEETMSLRDTSQVEEKKKKVYPNYNPYTNVQYAPMQNQSYIGNDGKVYTYTKVSQNEHEDIELMPNSILPTHRHHTNNVF</sequence>
<feature type="transmembrane region" description="Helical" evidence="1">
    <location>
        <begin position="132"/>
        <end position="150"/>
    </location>
</feature>
<dbReference type="OMA" id="HEGESEF"/>
<evidence type="ECO:0000256" key="1">
    <source>
        <dbReference type="SAM" id="Phobius"/>
    </source>
</evidence>
<protein>
    <submittedName>
        <fullName evidence="2">Predicted protein</fullName>
    </submittedName>
</protein>
<name>D2VMY0_NAEGR</name>
<dbReference type="AlphaFoldDB" id="D2VMY0"/>
<dbReference type="Proteomes" id="UP000006671">
    <property type="component" value="Unassembled WGS sequence"/>
</dbReference>